<proteinExistence type="predicted"/>
<evidence type="ECO:0000256" key="1">
    <source>
        <dbReference type="SAM" id="MobiDB-lite"/>
    </source>
</evidence>
<evidence type="ECO:0000313" key="3">
    <source>
        <dbReference type="Proteomes" id="UP000028630"/>
    </source>
</evidence>
<feature type="non-terminal residue" evidence="2">
    <location>
        <position position="1"/>
    </location>
</feature>
<protein>
    <submittedName>
        <fullName evidence="2">Uncharacterized protein</fullName>
    </submittedName>
</protein>
<evidence type="ECO:0000313" key="2">
    <source>
        <dbReference type="EMBL" id="KFB90749.1"/>
    </source>
</evidence>
<gene>
    <name evidence="2" type="ORF">GTGU_04807</name>
</gene>
<feature type="non-terminal residue" evidence="2">
    <location>
        <position position="100"/>
    </location>
</feature>
<keyword evidence="3" id="KW-1185">Reference proteome</keyword>
<dbReference type="AlphaFoldDB" id="A0A084YZV5"/>
<dbReference type="Proteomes" id="UP000028630">
    <property type="component" value="Unassembled WGS sequence"/>
</dbReference>
<feature type="region of interest" description="Disordered" evidence="1">
    <location>
        <begin position="1"/>
        <end position="23"/>
    </location>
</feature>
<comment type="caution">
    <text evidence="2">The sequence shown here is derived from an EMBL/GenBank/DDBJ whole genome shotgun (WGS) entry which is preliminary data.</text>
</comment>
<reference evidence="3" key="1">
    <citation type="submission" date="2014-05" db="EMBL/GenBank/DDBJ databases">
        <title>ATOL: Assembling a taxonomically balanced genome-scale reconstruction of the evolutionary history of the Enterobacteriaceae.</title>
        <authorList>
            <person name="Plunkett G. III"/>
            <person name="Neeno-Eckwall E.C."/>
            <person name="Glasner J.D."/>
            <person name="Perna N.T."/>
        </authorList>
    </citation>
    <scope>NUCLEOTIDE SEQUENCE [LARGE SCALE GENOMIC DNA]</scope>
    <source>
        <strain evidence="3">ATCC 49490</strain>
    </source>
</reference>
<dbReference type="EMBL" id="JMTB01000247">
    <property type="protein sequence ID" value="KFB90749.1"/>
    <property type="molecule type" value="Genomic_DNA"/>
</dbReference>
<accession>A0A084YZV5</accession>
<sequence>DLKANANPDFAVQEKSWDPYQTRDSSKYEIPQYGTLMETFRDVLNEVNDLNIESAGAWELFRNQQNNQALLPPVPQELKGELRVIVEGDARVKSVKMNQP</sequence>
<name>A0A084YZV5_9ENTR</name>
<organism evidence="2 3">
    <name type="scientific">Trabulsiella guamensis ATCC 49490</name>
    <dbReference type="NCBI Taxonomy" id="1005994"/>
    <lineage>
        <taxon>Bacteria</taxon>
        <taxon>Pseudomonadati</taxon>
        <taxon>Pseudomonadota</taxon>
        <taxon>Gammaproteobacteria</taxon>
        <taxon>Enterobacterales</taxon>
        <taxon>Enterobacteriaceae</taxon>
        <taxon>Trabulsiella</taxon>
    </lineage>
</organism>